<gene>
    <name evidence="2" type="ORF">EMCG_09433</name>
</gene>
<sequence length="170" mass="18951">MSPSYQSLHSSSVRNDWVEGPGASHGDIHGHVTSSDRPRQNWYLRLVLDWWLWEIGACVISLLALAAAITVLATYSGAMVPQLPKYLTLNTIISILTNIVKVSVLVAVAASISQLKWLWLKDMRPLQDLQIFDDASRGPLGSLYMVFYLRGGSVIIWSTVSINKLDMEHD</sequence>
<dbReference type="AlphaFoldDB" id="A0A0G2J9V7"/>
<dbReference type="Proteomes" id="UP000034164">
    <property type="component" value="Unassembled WGS sequence"/>
</dbReference>
<feature type="transmembrane region" description="Helical" evidence="1">
    <location>
        <begin position="87"/>
        <end position="112"/>
    </location>
</feature>
<dbReference type="InterPro" id="IPR021514">
    <property type="entry name" value="DUF3176"/>
</dbReference>
<dbReference type="Pfam" id="PF11374">
    <property type="entry name" value="DUF3176"/>
    <property type="match status" value="1"/>
</dbReference>
<dbReference type="OrthoDB" id="5376804at2759"/>
<dbReference type="PANTHER" id="PTHR35394:SF5">
    <property type="entry name" value="DUF3176 DOMAIN-CONTAINING PROTEIN"/>
    <property type="match status" value="1"/>
</dbReference>
<reference evidence="3" key="1">
    <citation type="journal article" date="2015" name="PLoS Genet.">
        <title>The dynamic genome and transcriptome of the human fungal pathogen Blastomyces and close relative Emmonsia.</title>
        <authorList>
            <person name="Munoz J.F."/>
            <person name="Gauthier G.M."/>
            <person name="Desjardins C.A."/>
            <person name="Gallo J.E."/>
            <person name="Holder J."/>
            <person name="Sullivan T.D."/>
            <person name="Marty A.J."/>
            <person name="Carmen J.C."/>
            <person name="Chen Z."/>
            <person name="Ding L."/>
            <person name="Gujja S."/>
            <person name="Magrini V."/>
            <person name="Misas E."/>
            <person name="Mitreva M."/>
            <person name="Priest M."/>
            <person name="Saif S."/>
            <person name="Whiston E.A."/>
            <person name="Young S."/>
            <person name="Zeng Q."/>
            <person name="Goldman W.E."/>
            <person name="Mardis E.R."/>
            <person name="Taylor J.W."/>
            <person name="McEwen J.G."/>
            <person name="Clay O.K."/>
            <person name="Klein B.S."/>
            <person name="Cuomo C.A."/>
        </authorList>
    </citation>
    <scope>NUCLEOTIDE SEQUENCE [LARGE SCALE GENOMIC DNA]</scope>
    <source>
        <strain evidence="3">UAMH 3008</strain>
    </source>
</reference>
<feature type="transmembrane region" description="Helical" evidence="1">
    <location>
        <begin position="50"/>
        <end position="75"/>
    </location>
</feature>
<organism evidence="2 3">
    <name type="scientific">[Emmonsia] crescens</name>
    <dbReference type="NCBI Taxonomy" id="73230"/>
    <lineage>
        <taxon>Eukaryota</taxon>
        <taxon>Fungi</taxon>
        <taxon>Dikarya</taxon>
        <taxon>Ascomycota</taxon>
        <taxon>Pezizomycotina</taxon>
        <taxon>Eurotiomycetes</taxon>
        <taxon>Eurotiomycetidae</taxon>
        <taxon>Onygenales</taxon>
        <taxon>Ajellomycetaceae</taxon>
        <taxon>Emergomyces</taxon>
    </lineage>
</organism>
<keyword evidence="1" id="KW-1133">Transmembrane helix</keyword>
<dbReference type="EMBL" id="LCZI01000761">
    <property type="protein sequence ID" value="KKZ64651.1"/>
    <property type="molecule type" value="Genomic_DNA"/>
</dbReference>
<keyword evidence="1" id="KW-0812">Transmembrane</keyword>
<evidence type="ECO:0000256" key="1">
    <source>
        <dbReference type="SAM" id="Phobius"/>
    </source>
</evidence>
<feature type="transmembrane region" description="Helical" evidence="1">
    <location>
        <begin position="142"/>
        <end position="162"/>
    </location>
</feature>
<protein>
    <submittedName>
        <fullName evidence="2">Uncharacterized protein</fullName>
    </submittedName>
</protein>
<name>A0A0G2J9V7_9EURO</name>
<keyword evidence="1" id="KW-0472">Membrane</keyword>
<accession>A0A0G2J9V7</accession>
<dbReference type="PANTHER" id="PTHR35394">
    <property type="entry name" value="DUF3176 DOMAIN-CONTAINING PROTEIN"/>
    <property type="match status" value="1"/>
</dbReference>
<evidence type="ECO:0000313" key="3">
    <source>
        <dbReference type="Proteomes" id="UP000034164"/>
    </source>
</evidence>
<proteinExistence type="predicted"/>
<comment type="caution">
    <text evidence="2">The sequence shown here is derived from an EMBL/GenBank/DDBJ whole genome shotgun (WGS) entry which is preliminary data.</text>
</comment>
<dbReference type="VEuPathDB" id="FungiDB:EMCG_09433"/>
<evidence type="ECO:0000313" key="2">
    <source>
        <dbReference type="EMBL" id="KKZ64651.1"/>
    </source>
</evidence>